<evidence type="ECO:0000259" key="3">
    <source>
        <dbReference type="Pfam" id="PF00850"/>
    </source>
</evidence>
<evidence type="ECO:0000256" key="2">
    <source>
        <dbReference type="SAM" id="MobiDB-lite"/>
    </source>
</evidence>
<organism evidence="4 5">
    <name type="scientific">Volvox reticuliferus</name>
    <dbReference type="NCBI Taxonomy" id="1737510"/>
    <lineage>
        <taxon>Eukaryota</taxon>
        <taxon>Viridiplantae</taxon>
        <taxon>Chlorophyta</taxon>
        <taxon>core chlorophytes</taxon>
        <taxon>Chlorophyceae</taxon>
        <taxon>CS clade</taxon>
        <taxon>Chlamydomonadales</taxon>
        <taxon>Volvocaceae</taxon>
        <taxon>Volvox</taxon>
    </lineage>
</organism>
<dbReference type="AlphaFoldDB" id="A0A8J4C102"/>
<dbReference type="SUPFAM" id="SSF52768">
    <property type="entry name" value="Arginase/deacetylase"/>
    <property type="match status" value="1"/>
</dbReference>
<sequence length="525" mass="54396">MCRHVVQCPHVHCGAVGCRGGSGRWHGVSDRESARGAGGHAAPGSAGRCQRSPRRVLSEQRGGGGRSGAVLRATARDDCGLGRPPRAGHAGDLLRRPTGYGSVHASVRQVGEIRLVAVFLPRPPDLILLLISVLNCFLTSAVSWPQHLSCFLSCCPGETRSEIYPGSGSVEEVGEGEGEGFTLNVAFARGSASGDAGSPANGGLVNGDLLSAALHVVMPVAYQFRPQLVLVAAGFGALRGDPIGGCSCSPAVFAHLTHMLAGVAPRGLGLLLEGGYNLAATSEAVEGCLRVLLGEAPLPLSGPWGTTSEGWVAIMNAMQIHSHFWSALHPLSFHGWTSAIANQQRQLQQQEEQEEQERLLALERQREEEEEEAEALRAHYYGPQPGGAGGQSDGGGGGGGGWGGLRDDDHFPTDEVVGDGDEGDEGKDDGLSPEDLAHVAAALQRTRKGWALEHGVGGGESVTAAMAAAELEDPRDIDPTELLDVFLGMDSSSSSGGGDGSNSSSSSSASTAAVTAFEMRGEESK</sequence>
<dbReference type="GO" id="GO:0040029">
    <property type="term" value="P:epigenetic regulation of gene expression"/>
    <property type="evidence" value="ECO:0007669"/>
    <property type="project" value="TreeGrafter"/>
</dbReference>
<dbReference type="PANTHER" id="PTHR10625:SF25">
    <property type="entry name" value="HISTONE DEACETYLASE 18-RELATED"/>
    <property type="match status" value="1"/>
</dbReference>
<dbReference type="Gene3D" id="3.40.800.20">
    <property type="entry name" value="Histone deacetylase domain"/>
    <property type="match status" value="1"/>
</dbReference>
<feature type="domain" description="Histone deacetylase" evidence="3">
    <location>
        <begin position="160"/>
        <end position="291"/>
    </location>
</feature>
<evidence type="ECO:0000313" key="4">
    <source>
        <dbReference type="EMBL" id="GIL72407.1"/>
    </source>
</evidence>
<dbReference type="InterPro" id="IPR037138">
    <property type="entry name" value="His_deacetylse_dom_sf"/>
</dbReference>
<dbReference type="GO" id="GO:0004407">
    <property type="term" value="F:histone deacetylase activity"/>
    <property type="evidence" value="ECO:0007669"/>
    <property type="project" value="TreeGrafter"/>
</dbReference>
<dbReference type="OrthoDB" id="424012at2759"/>
<keyword evidence="5" id="KW-1185">Reference proteome</keyword>
<feature type="compositionally biased region" description="Low complexity" evidence="2">
    <location>
        <begin position="501"/>
        <end position="510"/>
    </location>
</feature>
<dbReference type="InterPro" id="IPR023801">
    <property type="entry name" value="His_deacetylse_dom"/>
</dbReference>
<comment type="caution">
    <text evidence="4">The sequence shown here is derived from an EMBL/GenBank/DDBJ whole genome shotgun (WGS) entry which is preliminary data.</text>
</comment>
<accession>A0A8J4C102</accession>
<gene>
    <name evidence="4" type="ORF">Vretifemale_2773</name>
</gene>
<feature type="compositionally biased region" description="Acidic residues" evidence="2">
    <location>
        <begin position="416"/>
        <end position="427"/>
    </location>
</feature>
<dbReference type="GO" id="GO:0000118">
    <property type="term" value="C:histone deacetylase complex"/>
    <property type="evidence" value="ECO:0007669"/>
    <property type="project" value="TreeGrafter"/>
</dbReference>
<protein>
    <recommendedName>
        <fullName evidence="3">Histone deacetylase domain-containing protein</fullName>
    </recommendedName>
</protein>
<evidence type="ECO:0000256" key="1">
    <source>
        <dbReference type="SAM" id="Coils"/>
    </source>
</evidence>
<dbReference type="PROSITE" id="PS51257">
    <property type="entry name" value="PROKAR_LIPOPROTEIN"/>
    <property type="match status" value="1"/>
</dbReference>
<dbReference type="InterPro" id="IPR023696">
    <property type="entry name" value="Ureohydrolase_dom_sf"/>
</dbReference>
<feature type="coiled-coil region" evidence="1">
    <location>
        <begin position="340"/>
        <end position="379"/>
    </location>
</feature>
<feature type="region of interest" description="Disordered" evidence="2">
    <location>
        <begin position="380"/>
        <end position="436"/>
    </location>
</feature>
<reference evidence="4" key="1">
    <citation type="journal article" date="2021" name="Proc. Natl. Acad. Sci. U.S.A.">
        <title>Three genomes in the algal genus Volvox reveal the fate of a haploid sex-determining region after a transition to homothallism.</title>
        <authorList>
            <person name="Yamamoto K."/>
            <person name="Hamaji T."/>
            <person name="Kawai-Toyooka H."/>
            <person name="Matsuzaki R."/>
            <person name="Takahashi F."/>
            <person name="Nishimura Y."/>
            <person name="Kawachi M."/>
            <person name="Noguchi H."/>
            <person name="Minakuchi Y."/>
            <person name="Umen J.G."/>
            <person name="Toyoda A."/>
            <person name="Nozaki H."/>
        </authorList>
    </citation>
    <scope>NUCLEOTIDE SEQUENCE</scope>
    <source>
        <strain evidence="4">NIES-3786</strain>
    </source>
</reference>
<feature type="compositionally biased region" description="Gly residues" evidence="2">
    <location>
        <begin position="384"/>
        <end position="404"/>
    </location>
</feature>
<keyword evidence="1" id="KW-0175">Coiled coil</keyword>
<proteinExistence type="predicted"/>
<dbReference type="Proteomes" id="UP000747110">
    <property type="component" value="Unassembled WGS sequence"/>
</dbReference>
<dbReference type="Pfam" id="PF00850">
    <property type="entry name" value="Hist_deacetyl"/>
    <property type="match status" value="1"/>
</dbReference>
<dbReference type="PANTHER" id="PTHR10625">
    <property type="entry name" value="HISTONE DEACETYLASE HDAC1-RELATED"/>
    <property type="match status" value="1"/>
</dbReference>
<dbReference type="GO" id="GO:0005737">
    <property type="term" value="C:cytoplasm"/>
    <property type="evidence" value="ECO:0007669"/>
    <property type="project" value="TreeGrafter"/>
</dbReference>
<feature type="region of interest" description="Disordered" evidence="2">
    <location>
        <begin position="486"/>
        <end position="525"/>
    </location>
</feature>
<evidence type="ECO:0000313" key="5">
    <source>
        <dbReference type="Proteomes" id="UP000747110"/>
    </source>
</evidence>
<name>A0A8J4C102_9CHLO</name>
<dbReference type="EMBL" id="BNCP01000004">
    <property type="protein sequence ID" value="GIL72407.1"/>
    <property type="molecule type" value="Genomic_DNA"/>
</dbReference>
<feature type="region of interest" description="Disordered" evidence="2">
    <location>
        <begin position="20"/>
        <end position="69"/>
    </location>
</feature>